<feature type="chain" id="PRO_5046000903" evidence="1">
    <location>
        <begin position="25"/>
        <end position="376"/>
    </location>
</feature>
<feature type="domain" description="Htaa" evidence="2">
    <location>
        <begin position="209"/>
        <end position="371"/>
    </location>
</feature>
<evidence type="ECO:0000313" key="4">
    <source>
        <dbReference type="Proteomes" id="UP001277761"/>
    </source>
</evidence>
<dbReference type="RefSeq" id="WP_319953470.1">
    <property type="nucleotide sequence ID" value="NZ_JAXAVX010000002.1"/>
</dbReference>
<keyword evidence="4" id="KW-1185">Reference proteome</keyword>
<keyword evidence="1" id="KW-0732">Signal</keyword>
<comment type="caution">
    <text evidence="3">The sequence shown here is derived from an EMBL/GenBank/DDBJ whole genome shotgun (WGS) entry which is preliminary data.</text>
</comment>
<evidence type="ECO:0000313" key="3">
    <source>
        <dbReference type="EMBL" id="MDX8151320.1"/>
    </source>
</evidence>
<dbReference type="EMBL" id="JAXAVX010000002">
    <property type="protein sequence ID" value="MDX8151320.1"/>
    <property type="molecule type" value="Genomic_DNA"/>
</dbReference>
<gene>
    <name evidence="3" type="ORF">SK069_06945</name>
</gene>
<evidence type="ECO:0000259" key="2">
    <source>
        <dbReference type="Pfam" id="PF04213"/>
    </source>
</evidence>
<feature type="signal peptide" evidence="1">
    <location>
        <begin position="1"/>
        <end position="24"/>
    </location>
</feature>
<dbReference type="Pfam" id="PF04213">
    <property type="entry name" value="HtaA"/>
    <property type="match status" value="1"/>
</dbReference>
<proteinExistence type="predicted"/>
<dbReference type="Proteomes" id="UP001277761">
    <property type="component" value="Unassembled WGS sequence"/>
</dbReference>
<organism evidence="3 4">
    <name type="scientific">Patulibacter brassicae</name>
    <dbReference type="NCBI Taxonomy" id="1705717"/>
    <lineage>
        <taxon>Bacteria</taxon>
        <taxon>Bacillati</taxon>
        <taxon>Actinomycetota</taxon>
        <taxon>Thermoleophilia</taxon>
        <taxon>Solirubrobacterales</taxon>
        <taxon>Patulibacteraceae</taxon>
        <taxon>Patulibacter</taxon>
    </lineage>
</organism>
<name>A0ABU4VIU3_9ACTN</name>
<dbReference type="InterPro" id="IPR007331">
    <property type="entry name" value="Htaa"/>
</dbReference>
<protein>
    <submittedName>
        <fullName evidence="3">HtaA domain-containing protein</fullName>
    </submittedName>
</protein>
<evidence type="ECO:0000256" key="1">
    <source>
        <dbReference type="SAM" id="SignalP"/>
    </source>
</evidence>
<reference evidence="3 4" key="1">
    <citation type="submission" date="2023-11" db="EMBL/GenBank/DDBJ databases">
        <authorList>
            <person name="Xu M."/>
            <person name="Jiang T."/>
        </authorList>
    </citation>
    <scope>NUCLEOTIDE SEQUENCE [LARGE SCALE GENOMIC DNA]</scope>
    <source>
        <strain evidence="3 4">SD</strain>
    </source>
</reference>
<sequence length="376" mass="38366">MTVRLPAVLTGLAAALALPGGALAADATPTTKVTGGTTTATLSGVAARQLAAAGVRVSPAGKVTRRSGGFRLRIAGGSLSTTSKIDHARRDGLTFRRGARRVTISDITLRLSDKPTLRARIGGGPALIVARAKRGRLALSADGSTGRRSRITWVLAPTAAGKLRSALGVRKLAAGGILRTAVSATATPSGTPAPQDPTAPAADAVVQTGTADWGVRASFRRYITGPIAGGTVGSADGAIRTQDGGFRFIGGSGSINRGTWATDVRFKGTAVFDGHQGDLQVRISNPRVVIAAGAKRGVLHVDATSKDRESGQVKTYVDLIVADLDLAKATRKLDGTNVTWSGITAKLTESGVPAFGGFYNPGAELDPISFTVVAAT</sequence>
<accession>A0ABU4VIU3</accession>